<feature type="compositionally biased region" description="Basic and acidic residues" evidence="1">
    <location>
        <begin position="218"/>
        <end position="232"/>
    </location>
</feature>
<evidence type="ECO:0000256" key="1">
    <source>
        <dbReference type="SAM" id="MobiDB-lite"/>
    </source>
</evidence>
<dbReference type="OrthoDB" id="10065185at2759"/>
<dbReference type="Proteomes" id="UP000799324">
    <property type="component" value="Unassembled WGS sequence"/>
</dbReference>
<organism evidence="2 3">
    <name type="scientific">Lophiostoma macrostomum CBS 122681</name>
    <dbReference type="NCBI Taxonomy" id="1314788"/>
    <lineage>
        <taxon>Eukaryota</taxon>
        <taxon>Fungi</taxon>
        <taxon>Dikarya</taxon>
        <taxon>Ascomycota</taxon>
        <taxon>Pezizomycotina</taxon>
        <taxon>Dothideomycetes</taxon>
        <taxon>Pleosporomycetidae</taxon>
        <taxon>Pleosporales</taxon>
        <taxon>Lophiostomataceae</taxon>
        <taxon>Lophiostoma</taxon>
    </lineage>
</organism>
<accession>A0A6A6TCU4</accession>
<evidence type="ECO:0000313" key="2">
    <source>
        <dbReference type="EMBL" id="KAF2656723.1"/>
    </source>
</evidence>
<feature type="region of interest" description="Disordered" evidence="1">
    <location>
        <begin position="1"/>
        <end position="122"/>
    </location>
</feature>
<feature type="region of interest" description="Disordered" evidence="1">
    <location>
        <begin position="204"/>
        <end position="290"/>
    </location>
</feature>
<dbReference type="PANTHER" id="PTHR23204">
    <property type="entry name" value="CLEAVAGE AND POLYADENYLATION SPECIFIC FACTOR"/>
    <property type="match status" value="1"/>
</dbReference>
<feature type="compositionally biased region" description="Basic and acidic residues" evidence="1">
    <location>
        <begin position="29"/>
        <end position="55"/>
    </location>
</feature>
<dbReference type="AlphaFoldDB" id="A0A6A6TCU4"/>
<feature type="compositionally biased region" description="Gly residues" evidence="1">
    <location>
        <begin position="280"/>
        <end position="290"/>
    </location>
</feature>
<name>A0A6A6TCU4_9PLEO</name>
<feature type="compositionally biased region" description="Gly residues" evidence="1">
    <location>
        <begin position="237"/>
        <end position="249"/>
    </location>
</feature>
<protein>
    <recommendedName>
        <fullName evidence="4">RRM domain-containing protein</fullName>
    </recommendedName>
</protein>
<reference evidence="2" key="1">
    <citation type="journal article" date="2020" name="Stud. Mycol.">
        <title>101 Dothideomycetes genomes: a test case for predicting lifestyles and emergence of pathogens.</title>
        <authorList>
            <person name="Haridas S."/>
            <person name="Albert R."/>
            <person name="Binder M."/>
            <person name="Bloem J."/>
            <person name="Labutti K."/>
            <person name="Salamov A."/>
            <person name="Andreopoulos B."/>
            <person name="Baker S."/>
            <person name="Barry K."/>
            <person name="Bills G."/>
            <person name="Bluhm B."/>
            <person name="Cannon C."/>
            <person name="Castanera R."/>
            <person name="Culley D."/>
            <person name="Daum C."/>
            <person name="Ezra D."/>
            <person name="Gonzalez J."/>
            <person name="Henrissat B."/>
            <person name="Kuo A."/>
            <person name="Liang C."/>
            <person name="Lipzen A."/>
            <person name="Lutzoni F."/>
            <person name="Magnuson J."/>
            <person name="Mondo S."/>
            <person name="Nolan M."/>
            <person name="Ohm R."/>
            <person name="Pangilinan J."/>
            <person name="Park H.-J."/>
            <person name="Ramirez L."/>
            <person name="Alfaro M."/>
            <person name="Sun H."/>
            <person name="Tritt A."/>
            <person name="Yoshinaga Y."/>
            <person name="Zwiers L.-H."/>
            <person name="Turgeon B."/>
            <person name="Goodwin S."/>
            <person name="Spatafora J."/>
            <person name="Crous P."/>
            <person name="Grigoriev I."/>
        </authorList>
    </citation>
    <scope>NUCLEOTIDE SEQUENCE</scope>
    <source>
        <strain evidence="2">CBS 122681</strain>
    </source>
</reference>
<feature type="region of interest" description="Disordered" evidence="1">
    <location>
        <begin position="388"/>
        <end position="414"/>
    </location>
</feature>
<dbReference type="InterPro" id="IPR034772">
    <property type="entry name" value="CPSF6/7"/>
</dbReference>
<dbReference type="SUPFAM" id="SSF54928">
    <property type="entry name" value="RNA-binding domain, RBD"/>
    <property type="match status" value="1"/>
</dbReference>
<dbReference type="GO" id="GO:0005634">
    <property type="term" value="C:nucleus"/>
    <property type="evidence" value="ECO:0007669"/>
    <property type="project" value="UniProtKB-SubCell"/>
</dbReference>
<dbReference type="InterPro" id="IPR012677">
    <property type="entry name" value="Nucleotide-bd_a/b_plait_sf"/>
</dbReference>
<dbReference type="GO" id="GO:0006397">
    <property type="term" value="P:mRNA processing"/>
    <property type="evidence" value="ECO:0007669"/>
    <property type="project" value="UniProtKB-KW"/>
</dbReference>
<dbReference type="EMBL" id="MU004333">
    <property type="protein sequence ID" value="KAF2656723.1"/>
    <property type="molecule type" value="Genomic_DNA"/>
</dbReference>
<evidence type="ECO:0000313" key="3">
    <source>
        <dbReference type="Proteomes" id="UP000799324"/>
    </source>
</evidence>
<feature type="compositionally biased region" description="Low complexity" evidence="1">
    <location>
        <begin position="250"/>
        <end position="279"/>
    </location>
</feature>
<feature type="compositionally biased region" description="Polar residues" evidence="1">
    <location>
        <begin position="72"/>
        <end position="95"/>
    </location>
</feature>
<gene>
    <name evidence="2" type="ORF">K491DRAFT_703875</name>
</gene>
<dbReference type="Gene3D" id="3.30.70.330">
    <property type="match status" value="1"/>
</dbReference>
<dbReference type="GO" id="GO:0003676">
    <property type="term" value="F:nucleic acid binding"/>
    <property type="evidence" value="ECO:0007669"/>
    <property type="project" value="InterPro"/>
</dbReference>
<dbReference type="InterPro" id="IPR035979">
    <property type="entry name" value="RBD_domain_sf"/>
</dbReference>
<proteinExistence type="predicted"/>
<feature type="compositionally biased region" description="Acidic residues" evidence="1">
    <location>
        <begin position="1"/>
        <end position="17"/>
    </location>
</feature>
<sequence>MADDDNFDIDIYGDDASPDVPDASIQGEVKAEDNNVMHTESHVDAPIDTMDESKPESSTPEIKLENPHNGAANGQSHQENGTQQISSTGGSTENQVPLPKQAPQQQGVKRKQGDDDDRPVEPGATAALMLNELNWWISEEDIRGWANQSGCEDELIDITFNEHKVNGKSKGQVYVHLQTAQAATALKRQVDVVYEDQAHAKKPSAIFNPPHVNPFKTLPKDVPARDKNRGDRSSSGNYGGNQGGGGGGSFNRYNNNNRGNFNNRGNQNNMGFQNRNFSGPAGGNLGGNMGGFNPNPMNNFGGGAMGMNNNFGGGFNRGGMMGGNMRGGMNNRGGRGGMMNNMGNMGMGQMGGNMGMMGGGMMGMGANMGMMGGMGGQGGFAGQQPHFNPAFFNQNQGGGDGNWNPHGAKRPRPE</sequence>
<evidence type="ECO:0008006" key="4">
    <source>
        <dbReference type="Google" id="ProtNLM"/>
    </source>
</evidence>
<keyword evidence="3" id="KW-1185">Reference proteome</keyword>